<dbReference type="AlphaFoldDB" id="A0A6A6IUS4"/>
<evidence type="ECO:0000256" key="1">
    <source>
        <dbReference type="SAM" id="MobiDB-lite"/>
    </source>
</evidence>
<feature type="compositionally biased region" description="Basic and acidic residues" evidence="1">
    <location>
        <begin position="273"/>
        <end position="282"/>
    </location>
</feature>
<gene>
    <name evidence="2" type="ORF">BU26DRAFT_501994</name>
</gene>
<protein>
    <submittedName>
        <fullName evidence="2">Uncharacterized protein</fullName>
    </submittedName>
</protein>
<feature type="region of interest" description="Disordered" evidence="1">
    <location>
        <begin position="1"/>
        <end position="58"/>
    </location>
</feature>
<accession>A0A6A6IUS4</accession>
<dbReference type="RefSeq" id="XP_033688881.1">
    <property type="nucleotide sequence ID" value="XM_033826606.1"/>
</dbReference>
<evidence type="ECO:0000313" key="2">
    <source>
        <dbReference type="EMBL" id="KAF2253877.1"/>
    </source>
</evidence>
<proteinExistence type="predicted"/>
<sequence length="297" mass="32983">MGGNFWFGRSRERSQSAQNEPLPSATAEYSSPAKDEQDLWYDGTTSEDDLSPIKGSKRANGAGSLVSIPSLDPEEEAILLPYMPALFGKDLPPCGAEIQVAYDNVNTRLRQRWLSHRGQLSASDICQTVKEELSNQNLMWPAFCFKAGQFKKRKPWRRENVFHYEVRWIDYFVREAQAPEPMTESEIVDREKQPSVPNVLGFTCDKKEVLELWDAWHTKKRARAPAVPGTAMDAASGLEALTLKSAAGEGANRVEEDSGASVASSVTVVEQPAAEHREHGEGETQAGSNAWCQDDHD</sequence>
<dbReference type="Proteomes" id="UP000800094">
    <property type="component" value="Unassembled WGS sequence"/>
</dbReference>
<dbReference type="OrthoDB" id="3796452at2759"/>
<feature type="compositionally biased region" description="Low complexity" evidence="1">
    <location>
        <begin position="259"/>
        <end position="269"/>
    </location>
</feature>
<dbReference type="EMBL" id="ML987191">
    <property type="protein sequence ID" value="KAF2253877.1"/>
    <property type="molecule type" value="Genomic_DNA"/>
</dbReference>
<keyword evidence="3" id="KW-1185">Reference proteome</keyword>
<name>A0A6A6IUS4_9PLEO</name>
<feature type="region of interest" description="Disordered" evidence="1">
    <location>
        <begin position="249"/>
        <end position="297"/>
    </location>
</feature>
<evidence type="ECO:0000313" key="3">
    <source>
        <dbReference type="Proteomes" id="UP000800094"/>
    </source>
</evidence>
<organism evidence="2 3">
    <name type="scientific">Trematosphaeria pertusa</name>
    <dbReference type="NCBI Taxonomy" id="390896"/>
    <lineage>
        <taxon>Eukaryota</taxon>
        <taxon>Fungi</taxon>
        <taxon>Dikarya</taxon>
        <taxon>Ascomycota</taxon>
        <taxon>Pezizomycotina</taxon>
        <taxon>Dothideomycetes</taxon>
        <taxon>Pleosporomycetidae</taxon>
        <taxon>Pleosporales</taxon>
        <taxon>Massarineae</taxon>
        <taxon>Trematosphaeriaceae</taxon>
        <taxon>Trematosphaeria</taxon>
    </lineage>
</organism>
<dbReference type="GeneID" id="54579936"/>
<reference evidence="2" key="1">
    <citation type="journal article" date="2020" name="Stud. Mycol.">
        <title>101 Dothideomycetes genomes: a test case for predicting lifestyles and emergence of pathogens.</title>
        <authorList>
            <person name="Haridas S."/>
            <person name="Albert R."/>
            <person name="Binder M."/>
            <person name="Bloem J."/>
            <person name="Labutti K."/>
            <person name="Salamov A."/>
            <person name="Andreopoulos B."/>
            <person name="Baker S."/>
            <person name="Barry K."/>
            <person name="Bills G."/>
            <person name="Bluhm B."/>
            <person name="Cannon C."/>
            <person name="Castanera R."/>
            <person name="Culley D."/>
            <person name="Daum C."/>
            <person name="Ezra D."/>
            <person name="Gonzalez J."/>
            <person name="Henrissat B."/>
            <person name="Kuo A."/>
            <person name="Liang C."/>
            <person name="Lipzen A."/>
            <person name="Lutzoni F."/>
            <person name="Magnuson J."/>
            <person name="Mondo S."/>
            <person name="Nolan M."/>
            <person name="Ohm R."/>
            <person name="Pangilinan J."/>
            <person name="Park H.-J."/>
            <person name="Ramirez L."/>
            <person name="Alfaro M."/>
            <person name="Sun H."/>
            <person name="Tritt A."/>
            <person name="Yoshinaga Y."/>
            <person name="Zwiers L.-H."/>
            <person name="Turgeon B."/>
            <person name="Goodwin S."/>
            <person name="Spatafora J."/>
            <person name="Crous P."/>
            <person name="Grigoriev I."/>
        </authorList>
    </citation>
    <scope>NUCLEOTIDE SEQUENCE</scope>
    <source>
        <strain evidence="2">CBS 122368</strain>
    </source>
</reference>